<dbReference type="Proteomes" id="UP001497623">
    <property type="component" value="Unassembled WGS sequence"/>
</dbReference>
<dbReference type="GO" id="GO:0046872">
    <property type="term" value="F:metal ion binding"/>
    <property type="evidence" value="ECO:0007669"/>
    <property type="project" value="UniProtKB-KW"/>
</dbReference>
<organism evidence="4 5">
    <name type="scientific">Meganyctiphanes norvegica</name>
    <name type="common">Northern krill</name>
    <name type="synonym">Thysanopoda norvegica</name>
    <dbReference type="NCBI Taxonomy" id="48144"/>
    <lineage>
        <taxon>Eukaryota</taxon>
        <taxon>Metazoa</taxon>
        <taxon>Ecdysozoa</taxon>
        <taxon>Arthropoda</taxon>
        <taxon>Crustacea</taxon>
        <taxon>Multicrustacea</taxon>
        <taxon>Malacostraca</taxon>
        <taxon>Eumalacostraca</taxon>
        <taxon>Eucarida</taxon>
        <taxon>Euphausiacea</taxon>
        <taxon>Euphausiidae</taxon>
        <taxon>Meganyctiphanes</taxon>
    </lineage>
</organism>
<gene>
    <name evidence="4" type="ORF">MNOR_LOCUS38967</name>
</gene>
<feature type="non-terminal residue" evidence="4">
    <location>
        <position position="1"/>
    </location>
</feature>
<accession>A0AAV2SNX8</accession>
<dbReference type="Pfam" id="PF13359">
    <property type="entry name" value="DDE_Tnp_4"/>
    <property type="match status" value="1"/>
</dbReference>
<name>A0AAV2SNX8_MEGNR</name>
<evidence type="ECO:0000313" key="5">
    <source>
        <dbReference type="Proteomes" id="UP001497623"/>
    </source>
</evidence>
<proteinExistence type="predicted"/>
<keyword evidence="2" id="KW-0479">Metal-binding</keyword>
<dbReference type="EMBL" id="CAXKWB010094887">
    <property type="protein sequence ID" value="CAL4219493.1"/>
    <property type="molecule type" value="Genomic_DNA"/>
</dbReference>
<evidence type="ECO:0000256" key="1">
    <source>
        <dbReference type="ARBA" id="ARBA00001968"/>
    </source>
</evidence>
<dbReference type="AlphaFoldDB" id="A0AAV2SNX8"/>
<evidence type="ECO:0000259" key="3">
    <source>
        <dbReference type="Pfam" id="PF13359"/>
    </source>
</evidence>
<dbReference type="InterPro" id="IPR027806">
    <property type="entry name" value="HARBI1_dom"/>
</dbReference>
<comment type="caution">
    <text evidence="4">The sequence shown here is derived from an EMBL/GenBank/DDBJ whole genome shotgun (WGS) entry which is preliminary data.</text>
</comment>
<feature type="domain" description="DDE Tnp4" evidence="3">
    <location>
        <begin position="2"/>
        <end position="120"/>
    </location>
</feature>
<sequence>KNGRVSDGGVFENTNFARCLEAKTLNIPKATPLPGSDTPVPFVFVADDAFALTEHMMKPYPNTGLGIDKHIFNYRVSRSRQTVECAFGQMSSRFRVLAGRMELDPEPASLITMTCCYLHNFLTKKRVRAYLDNASDRPNEHFYPLGPDHNGIPGNYAKTVRDRFCTYFNNEGSLVWQEARVRQGRS</sequence>
<evidence type="ECO:0000256" key="2">
    <source>
        <dbReference type="ARBA" id="ARBA00022723"/>
    </source>
</evidence>
<keyword evidence="5" id="KW-1185">Reference proteome</keyword>
<protein>
    <recommendedName>
        <fullName evidence="3">DDE Tnp4 domain-containing protein</fullName>
    </recommendedName>
</protein>
<reference evidence="4 5" key="1">
    <citation type="submission" date="2024-05" db="EMBL/GenBank/DDBJ databases">
        <authorList>
            <person name="Wallberg A."/>
        </authorList>
    </citation>
    <scope>NUCLEOTIDE SEQUENCE [LARGE SCALE GENOMIC DNA]</scope>
</reference>
<evidence type="ECO:0000313" key="4">
    <source>
        <dbReference type="EMBL" id="CAL4219493.1"/>
    </source>
</evidence>
<comment type="cofactor">
    <cofactor evidence="1">
        <name>a divalent metal cation</name>
        <dbReference type="ChEBI" id="CHEBI:60240"/>
    </cofactor>
</comment>